<dbReference type="OrthoDB" id="3365698at2759"/>
<keyword evidence="2" id="KW-1185">Reference proteome</keyword>
<gene>
    <name evidence="1" type="ORF">P691DRAFT_763565</name>
</gene>
<dbReference type="AlphaFoldDB" id="A0A9P5X569"/>
<evidence type="ECO:0000313" key="2">
    <source>
        <dbReference type="Proteomes" id="UP000807342"/>
    </source>
</evidence>
<organism evidence="1 2">
    <name type="scientific">Macrolepiota fuliginosa MF-IS2</name>
    <dbReference type="NCBI Taxonomy" id="1400762"/>
    <lineage>
        <taxon>Eukaryota</taxon>
        <taxon>Fungi</taxon>
        <taxon>Dikarya</taxon>
        <taxon>Basidiomycota</taxon>
        <taxon>Agaricomycotina</taxon>
        <taxon>Agaricomycetes</taxon>
        <taxon>Agaricomycetidae</taxon>
        <taxon>Agaricales</taxon>
        <taxon>Agaricineae</taxon>
        <taxon>Agaricaceae</taxon>
        <taxon>Macrolepiota</taxon>
    </lineage>
</organism>
<name>A0A9P5X569_9AGAR</name>
<comment type="caution">
    <text evidence="1">The sequence shown here is derived from an EMBL/GenBank/DDBJ whole genome shotgun (WGS) entry which is preliminary data.</text>
</comment>
<protein>
    <recommendedName>
        <fullName evidence="3">F-box domain-containing protein</fullName>
    </recommendedName>
</protein>
<sequence>MPYAHCWQSIHFTAFHFQLMEFFDHFYASEVPLLESLYINSDSCDTQQNIILTISRLMSILQAPQLRILSMPSYPPHILKSGALLQNLTNIIITDFCSSPSQETTNILGLCPNLRKCAILACSSLWWGNSYDPLPVGPFTMMIMPKLQGLAIPTASPQYVKKLLKILVTPSLRHLLISPVTHDASEPNHLCDALSSFLLHLIDPLEELDFSYNLSGNPMDILPLVPELKRLSLTACPTFSEFTQLSSRAHDPVLVQLTPSNGWRGTSSSQAGDEPDAPTCPCPKLEVLRYMTIKFSDKKLLDFLRSRTMDHHKHSMSHL</sequence>
<dbReference type="Proteomes" id="UP000807342">
    <property type="component" value="Unassembled WGS sequence"/>
</dbReference>
<reference evidence="1" key="1">
    <citation type="submission" date="2020-11" db="EMBL/GenBank/DDBJ databases">
        <authorList>
            <consortium name="DOE Joint Genome Institute"/>
            <person name="Ahrendt S."/>
            <person name="Riley R."/>
            <person name="Andreopoulos W."/>
            <person name="Labutti K."/>
            <person name="Pangilinan J."/>
            <person name="Ruiz-Duenas F.J."/>
            <person name="Barrasa J.M."/>
            <person name="Sanchez-Garcia M."/>
            <person name="Camarero S."/>
            <person name="Miyauchi S."/>
            <person name="Serrano A."/>
            <person name="Linde D."/>
            <person name="Babiker R."/>
            <person name="Drula E."/>
            <person name="Ayuso-Fernandez I."/>
            <person name="Pacheco R."/>
            <person name="Padilla G."/>
            <person name="Ferreira P."/>
            <person name="Barriuso J."/>
            <person name="Kellner H."/>
            <person name="Castanera R."/>
            <person name="Alfaro M."/>
            <person name="Ramirez L."/>
            <person name="Pisabarro A.G."/>
            <person name="Kuo A."/>
            <person name="Tritt A."/>
            <person name="Lipzen A."/>
            <person name="He G."/>
            <person name="Yan M."/>
            <person name="Ng V."/>
            <person name="Cullen D."/>
            <person name="Martin F."/>
            <person name="Rosso M.-N."/>
            <person name="Henrissat B."/>
            <person name="Hibbett D."/>
            <person name="Martinez A.T."/>
            <person name="Grigoriev I.V."/>
        </authorList>
    </citation>
    <scope>NUCLEOTIDE SEQUENCE</scope>
    <source>
        <strain evidence="1">MF-IS2</strain>
    </source>
</reference>
<evidence type="ECO:0008006" key="3">
    <source>
        <dbReference type="Google" id="ProtNLM"/>
    </source>
</evidence>
<dbReference type="EMBL" id="MU151391">
    <property type="protein sequence ID" value="KAF9444240.1"/>
    <property type="molecule type" value="Genomic_DNA"/>
</dbReference>
<evidence type="ECO:0000313" key="1">
    <source>
        <dbReference type="EMBL" id="KAF9444240.1"/>
    </source>
</evidence>
<accession>A0A9P5X569</accession>
<proteinExistence type="predicted"/>